<gene>
    <name evidence="1" type="ORF">Dbus_chr2Lg1577</name>
</gene>
<dbReference type="EMBL" id="CP012523">
    <property type="protein sequence ID" value="ALC39492.1"/>
    <property type="molecule type" value="Genomic_DNA"/>
</dbReference>
<dbReference type="Proteomes" id="UP000494163">
    <property type="component" value="Chromosome 2L"/>
</dbReference>
<keyword evidence="2" id="KW-1185">Reference proteome</keyword>
<sequence length="86" mass="9038">MPPRWHQGSSEAIETTHTTRAAAMATAHAAGGADPLAARQVLAASARALHDASTALALEWMSDEDRWGSGLGLEWFSHGVCSKILA</sequence>
<name>A0A0M4EG00_DROBS</name>
<evidence type="ECO:0000313" key="2">
    <source>
        <dbReference type="Proteomes" id="UP000494163"/>
    </source>
</evidence>
<protein>
    <submittedName>
        <fullName evidence="1">CG43733</fullName>
    </submittedName>
</protein>
<proteinExistence type="predicted"/>
<accession>A0A0M4EG00</accession>
<reference evidence="1 2" key="1">
    <citation type="submission" date="2015-08" db="EMBL/GenBank/DDBJ databases">
        <title>Ancestral chromatin configuration constrains chromatin evolution on differentiating sex chromosomes in Drosophila.</title>
        <authorList>
            <person name="Zhou Q."/>
            <person name="Bachtrog D."/>
        </authorList>
    </citation>
    <scope>NUCLEOTIDE SEQUENCE [LARGE SCALE GENOMIC DNA]</scope>
    <source>
        <tissue evidence="1">Whole larvae</tissue>
    </source>
</reference>
<dbReference type="AlphaFoldDB" id="A0A0M4EG00"/>
<organism evidence="1 2">
    <name type="scientific">Drosophila busckii</name>
    <name type="common">Fruit fly</name>
    <dbReference type="NCBI Taxonomy" id="30019"/>
    <lineage>
        <taxon>Eukaryota</taxon>
        <taxon>Metazoa</taxon>
        <taxon>Ecdysozoa</taxon>
        <taxon>Arthropoda</taxon>
        <taxon>Hexapoda</taxon>
        <taxon>Insecta</taxon>
        <taxon>Pterygota</taxon>
        <taxon>Neoptera</taxon>
        <taxon>Endopterygota</taxon>
        <taxon>Diptera</taxon>
        <taxon>Brachycera</taxon>
        <taxon>Muscomorpha</taxon>
        <taxon>Ephydroidea</taxon>
        <taxon>Drosophilidae</taxon>
        <taxon>Drosophila</taxon>
    </lineage>
</organism>
<evidence type="ECO:0000313" key="1">
    <source>
        <dbReference type="EMBL" id="ALC39492.1"/>
    </source>
</evidence>